<feature type="compositionally biased region" description="Low complexity" evidence="1">
    <location>
        <begin position="87"/>
        <end position="109"/>
    </location>
</feature>
<reference evidence="3" key="1">
    <citation type="submission" date="2021-08" db="EMBL/GenBank/DDBJ databases">
        <title>WGS assembly of Ceratopteris richardii.</title>
        <authorList>
            <person name="Marchant D.B."/>
            <person name="Chen G."/>
            <person name="Jenkins J."/>
            <person name="Shu S."/>
            <person name="Leebens-Mack J."/>
            <person name="Grimwood J."/>
            <person name="Schmutz J."/>
            <person name="Soltis P."/>
            <person name="Soltis D."/>
            <person name="Chen Z.-H."/>
        </authorList>
    </citation>
    <scope>NUCLEOTIDE SEQUENCE</scope>
    <source>
        <strain evidence="3">Whitten #5841</strain>
        <tissue evidence="3">Leaf</tissue>
    </source>
</reference>
<keyword evidence="4" id="KW-1185">Reference proteome</keyword>
<dbReference type="SUPFAM" id="SSF50249">
    <property type="entry name" value="Nucleic acid-binding proteins"/>
    <property type="match status" value="1"/>
</dbReference>
<name>A0A8T2RX10_CERRI</name>
<dbReference type="Gene3D" id="2.40.50.140">
    <property type="entry name" value="Nucleic acid-binding proteins"/>
    <property type="match status" value="1"/>
</dbReference>
<feature type="compositionally biased region" description="Polar residues" evidence="1">
    <location>
        <begin position="70"/>
        <end position="86"/>
    </location>
</feature>
<organism evidence="3 4">
    <name type="scientific">Ceratopteris richardii</name>
    <name type="common">Triangle waterfern</name>
    <dbReference type="NCBI Taxonomy" id="49495"/>
    <lineage>
        <taxon>Eukaryota</taxon>
        <taxon>Viridiplantae</taxon>
        <taxon>Streptophyta</taxon>
        <taxon>Embryophyta</taxon>
        <taxon>Tracheophyta</taxon>
        <taxon>Polypodiopsida</taxon>
        <taxon>Polypodiidae</taxon>
        <taxon>Polypodiales</taxon>
        <taxon>Pteridineae</taxon>
        <taxon>Pteridaceae</taxon>
        <taxon>Parkerioideae</taxon>
        <taxon>Ceratopteris</taxon>
    </lineage>
</organism>
<evidence type="ECO:0000256" key="1">
    <source>
        <dbReference type="SAM" id="MobiDB-lite"/>
    </source>
</evidence>
<protein>
    <recommendedName>
        <fullName evidence="2">S1 motif domain-containing protein</fullName>
    </recommendedName>
</protein>
<dbReference type="EMBL" id="CM035429">
    <property type="protein sequence ID" value="KAH7300401.1"/>
    <property type="molecule type" value="Genomic_DNA"/>
</dbReference>
<evidence type="ECO:0000259" key="2">
    <source>
        <dbReference type="PROSITE" id="PS50126"/>
    </source>
</evidence>
<gene>
    <name evidence="3" type="ORF">KP509_24G060800</name>
</gene>
<dbReference type="InterPro" id="IPR012340">
    <property type="entry name" value="NA-bd_OB-fold"/>
</dbReference>
<comment type="caution">
    <text evidence="3">The sequence shown here is derived from an EMBL/GenBank/DDBJ whole genome shotgun (WGS) entry which is preliminary data.</text>
</comment>
<evidence type="ECO:0000313" key="4">
    <source>
        <dbReference type="Proteomes" id="UP000825935"/>
    </source>
</evidence>
<dbReference type="EMBL" id="CM035429">
    <property type="protein sequence ID" value="KAH7300400.1"/>
    <property type="molecule type" value="Genomic_DNA"/>
</dbReference>
<feature type="compositionally biased region" description="Pro residues" evidence="1">
    <location>
        <begin position="110"/>
        <end position="124"/>
    </location>
</feature>
<dbReference type="OrthoDB" id="1962197at2759"/>
<feature type="domain" description="S1 motif" evidence="2">
    <location>
        <begin position="195"/>
        <end position="266"/>
    </location>
</feature>
<dbReference type="AlphaFoldDB" id="A0A8T2RX10"/>
<dbReference type="Proteomes" id="UP000825935">
    <property type="component" value="Chromosome 24"/>
</dbReference>
<accession>A0A8T2RX10</accession>
<dbReference type="InterPro" id="IPR003029">
    <property type="entry name" value="S1_domain"/>
</dbReference>
<dbReference type="CDD" id="cd00164">
    <property type="entry name" value="S1_like"/>
    <property type="match status" value="1"/>
</dbReference>
<feature type="region of interest" description="Disordered" evidence="1">
    <location>
        <begin position="70"/>
        <end position="149"/>
    </location>
</feature>
<proteinExistence type="predicted"/>
<evidence type="ECO:0000313" key="3">
    <source>
        <dbReference type="EMBL" id="KAH7300401.1"/>
    </source>
</evidence>
<dbReference type="PROSITE" id="PS50126">
    <property type="entry name" value="S1"/>
    <property type="match status" value="1"/>
</dbReference>
<sequence length="266" mass="29926">MQVASKLLNMQNTLWKRVATVRFCSVPQTACSRSSAFLNSIRHFSSNLSPFGIEKSIWTPSSVARMFCTSQSNNVPGQGNQGIVSTQQPSVQPSQQASVQPPQQASVQPPQQPSVQPPQQPSVQPPQQRSLFSDFDTDSYQMSHTVRRRPYNLEAKMRMKQYRREAMLQRRQQELEEEQRTFQLDYTTIYQKGHPGTVQGVIKEIIHLGYIVTLPNGREGLLAASHLGCSGGIPLLERLFKVGQEITIRVIPVPNPAGKDRVYIRP</sequence>
<dbReference type="GO" id="GO:0003676">
    <property type="term" value="F:nucleic acid binding"/>
    <property type="evidence" value="ECO:0007669"/>
    <property type="project" value="InterPro"/>
</dbReference>